<evidence type="ECO:0000259" key="1">
    <source>
        <dbReference type="Pfam" id="PF08421"/>
    </source>
</evidence>
<dbReference type="GO" id="GO:0032259">
    <property type="term" value="P:methylation"/>
    <property type="evidence" value="ECO:0007669"/>
    <property type="project" value="UniProtKB-KW"/>
</dbReference>
<dbReference type="InterPro" id="IPR013630">
    <property type="entry name" value="Methyltransf_Zn-bd_dom_put"/>
</dbReference>
<gene>
    <name evidence="3" type="ORF">D5S18_20085</name>
</gene>
<dbReference type="Pfam" id="PF08421">
    <property type="entry name" value="Methyltransf_13"/>
    <property type="match status" value="1"/>
</dbReference>
<dbReference type="InterPro" id="IPR029063">
    <property type="entry name" value="SAM-dependent_MTases_sf"/>
</dbReference>
<dbReference type="Gene3D" id="6.20.50.110">
    <property type="entry name" value="Methyltransferase, zinc-binding domain"/>
    <property type="match status" value="1"/>
</dbReference>
<dbReference type="Pfam" id="PF08484">
    <property type="entry name" value="Methyltransf_14"/>
    <property type="match status" value="1"/>
</dbReference>
<dbReference type="InterPro" id="IPR038576">
    <property type="entry name" value="Methyltransf_Zn-bd_dom_put_sf"/>
</dbReference>
<dbReference type="EMBL" id="QZFU01000023">
    <property type="protein sequence ID" value="RJO73512.1"/>
    <property type="molecule type" value="Genomic_DNA"/>
</dbReference>
<dbReference type="Proteomes" id="UP000266677">
    <property type="component" value="Unassembled WGS sequence"/>
</dbReference>
<feature type="domain" description="C-methyltransferase" evidence="2">
    <location>
        <begin position="205"/>
        <end position="343"/>
    </location>
</feature>
<evidence type="ECO:0000313" key="3">
    <source>
        <dbReference type="EMBL" id="RJO73512.1"/>
    </source>
</evidence>
<dbReference type="GO" id="GO:0008168">
    <property type="term" value="F:methyltransferase activity"/>
    <property type="evidence" value="ECO:0007669"/>
    <property type="project" value="UniProtKB-KW"/>
</dbReference>
<dbReference type="InterPro" id="IPR013691">
    <property type="entry name" value="MeTrfase_14"/>
</dbReference>
<keyword evidence="3" id="KW-0489">Methyltransferase</keyword>
<keyword evidence="3" id="KW-0808">Transferase</keyword>
<dbReference type="SUPFAM" id="SSF53335">
    <property type="entry name" value="S-adenosyl-L-methionine-dependent methyltransferases"/>
    <property type="match status" value="1"/>
</dbReference>
<protein>
    <submittedName>
        <fullName evidence="3">Methyltransferase domain-containing protein</fullName>
    </submittedName>
</protein>
<comment type="caution">
    <text evidence="3">The sequence shown here is derived from an EMBL/GenBank/DDBJ whole genome shotgun (WGS) entry which is preliminary data.</text>
</comment>
<sequence length="373" mass="39489">MTNGCRLCGSTWLRTVLDLGKVPAADWFPAADTPIAPDEAAHELRMVRCGACGLAQLADDDTVTQEPRGVEPQALREQAAAAVRQVSGLLTGGTVREFGSPHGGTWLPLLTGRGYVETRGAADLVLDSFGIMHRPDQGAAILERAAATAPDGVLLLQFHSLAAIVALNQWNALRHGHFAYYSLAALRELLADAGMSAATAWTFPLYGGTTLVAARHGTHPPDAAISAILAVEEPMTSAPAVARLQFGADRHIRALRERLTLAAERGQRVYAYGAASRAVAVFSRAGLHRGLIAAVADASPAKQGRRMPGTDIPIVAPAELLAAAPDLVLLTLPDLLAEVRERYPELDGRWLLDEPAVLDGSDGTPPDPVRVEE</sequence>
<accession>A0A3A4K7L4</accession>
<evidence type="ECO:0000259" key="2">
    <source>
        <dbReference type="Pfam" id="PF08484"/>
    </source>
</evidence>
<dbReference type="AlphaFoldDB" id="A0A3A4K7L4"/>
<evidence type="ECO:0000313" key="4">
    <source>
        <dbReference type="Proteomes" id="UP000266677"/>
    </source>
</evidence>
<keyword evidence="4" id="KW-1185">Reference proteome</keyword>
<dbReference type="Gene3D" id="3.40.50.150">
    <property type="entry name" value="Vaccinia Virus protein VP39"/>
    <property type="match status" value="1"/>
</dbReference>
<dbReference type="OrthoDB" id="3637131at2"/>
<organism evidence="3 4">
    <name type="scientific">Nocardia panacis</name>
    <dbReference type="NCBI Taxonomy" id="2340916"/>
    <lineage>
        <taxon>Bacteria</taxon>
        <taxon>Bacillati</taxon>
        <taxon>Actinomycetota</taxon>
        <taxon>Actinomycetes</taxon>
        <taxon>Mycobacteriales</taxon>
        <taxon>Nocardiaceae</taxon>
        <taxon>Nocardia</taxon>
    </lineage>
</organism>
<dbReference type="RefSeq" id="WP_120042589.1">
    <property type="nucleotide sequence ID" value="NZ_QZFU01000023.1"/>
</dbReference>
<reference evidence="3 4" key="1">
    <citation type="submission" date="2018-09" db="EMBL/GenBank/DDBJ databases">
        <title>YIM PH21274 draft genome.</title>
        <authorList>
            <person name="Miao C."/>
        </authorList>
    </citation>
    <scope>NUCLEOTIDE SEQUENCE [LARGE SCALE GENOMIC DNA]</scope>
    <source>
        <strain evidence="3 4">YIM PH 21724</strain>
    </source>
</reference>
<name>A0A3A4K7L4_9NOCA</name>
<feature type="domain" description="Methyltransferase putative zinc binding" evidence="1">
    <location>
        <begin position="5"/>
        <end position="59"/>
    </location>
</feature>
<proteinExistence type="predicted"/>
<dbReference type="Gene3D" id="3.40.50.720">
    <property type="entry name" value="NAD(P)-binding Rossmann-like Domain"/>
    <property type="match status" value="1"/>
</dbReference>